<feature type="compositionally biased region" description="Pro residues" evidence="1">
    <location>
        <begin position="518"/>
        <end position="541"/>
    </location>
</feature>
<feature type="compositionally biased region" description="Pro residues" evidence="1">
    <location>
        <begin position="456"/>
        <end position="470"/>
    </location>
</feature>
<feature type="compositionally biased region" description="Low complexity" evidence="1">
    <location>
        <begin position="440"/>
        <end position="455"/>
    </location>
</feature>
<feature type="transmembrane region" description="Helical" evidence="2">
    <location>
        <begin position="366"/>
        <end position="386"/>
    </location>
</feature>
<evidence type="ECO:0000313" key="3">
    <source>
        <dbReference type="EMBL" id="TDP85131.1"/>
    </source>
</evidence>
<feature type="compositionally biased region" description="Low complexity" evidence="1">
    <location>
        <begin position="92"/>
        <end position="103"/>
    </location>
</feature>
<dbReference type="OrthoDB" id="8442940at2"/>
<accession>A0A4R6RFG8</accession>
<keyword evidence="2" id="KW-0812">Transmembrane</keyword>
<feature type="compositionally biased region" description="Basic and acidic residues" evidence="1">
    <location>
        <begin position="104"/>
        <end position="115"/>
    </location>
</feature>
<keyword evidence="2" id="KW-0472">Membrane</keyword>
<feature type="compositionally biased region" description="Pro residues" evidence="1">
    <location>
        <begin position="323"/>
        <end position="336"/>
    </location>
</feature>
<comment type="caution">
    <text evidence="3">The sequence shown here is derived from an EMBL/GenBank/DDBJ whole genome shotgun (WGS) entry which is preliminary data.</text>
</comment>
<feature type="compositionally biased region" description="Low complexity" evidence="1">
    <location>
        <begin position="505"/>
        <end position="517"/>
    </location>
</feature>
<feature type="region of interest" description="Disordered" evidence="1">
    <location>
        <begin position="279"/>
        <end position="363"/>
    </location>
</feature>
<evidence type="ECO:0000256" key="2">
    <source>
        <dbReference type="SAM" id="Phobius"/>
    </source>
</evidence>
<organism evidence="3 4">
    <name type="scientific">Oharaeibacter diazotrophicus</name>
    <dbReference type="NCBI Taxonomy" id="1920512"/>
    <lineage>
        <taxon>Bacteria</taxon>
        <taxon>Pseudomonadati</taxon>
        <taxon>Pseudomonadota</taxon>
        <taxon>Alphaproteobacteria</taxon>
        <taxon>Hyphomicrobiales</taxon>
        <taxon>Pleomorphomonadaceae</taxon>
        <taxon>Oharaeibacter</taxon>
    </lineage>
</organism>
<dbReference type="AlphaFoldDB" id="A0A4R6RFG8"/>
<dbReference type="EMBL" id="SNXY01000007">
    <property type="protein sequence ID" value="TDP85131.1"/>
    <property type="molecule type" value="Genomic_DNA"/>
</dbReference>
<feature type="compositionally biased region" description="Low complexity" evidence="1">
    <location>
        <begin position="471"/>
        <end position="496"/>
    </location>
</feature>
<keyword evidence="2" id="KW-1133">Transmembrane helix</keyword>
<feature type="compositionally biased region" description="Low complexity" evidence="1">
    <location>
        <begin position="116"/>
        <end position="139"/>
    </location>
</feature>
<evidence type="ECO:0000313" key="4">
    <source>
        <dbReference type="Proteomes" id="UP000294547"/>
    </source>
</evidence>
<dbReference type="RefSeq" id="WP_126541000.1">
    <property type="nucleotide sequence ID" value="NZ_BSPM01000004.1"/>
</dbReference>
<dbReference type="Proteomes" id="UP000294547">
    <property type="component" value="Unassembled WGS sequence"/>
</dbReference>
<protein>
    <submittedName>
        <fullName evidence="3">Uncharacterized protein</fullName>
    </submittedName>
</protein>
<feature type="region of interest" description="Disordered" evidence="1">
    <location>
        <begin position="402"/>
        <end position="580"/>
    </location>
</feature>
<feature type="compositionally biased region" description="Low complexity" evidence="1">
    <location>
        <begin position="542"/>
        <end position="579"/>
    </location>
</feature>
<reference evidence="3 4" key="1">
    <citation type="submission" date="2019-03" db="EMBL/GenBank/DDBJ databases">
        <title>Genomic Encyclopedia of Type Strains, Phase IV (KMG-IV): sequencing the most valuable type-strain genomes for metagenomic binning, comparative biology and taxonomic classification.</title>
        <authorList>
            <person name="Goeker M."/>
        </authorList>
    </citation>
    <scope>NUCLEOTIDE SEQUENCE [LARGE SCALE GENOMIC DNA]</scope>
    <source>
        <strain evidence="3 4">DSM 102969</strain>
    </source>
</reference>
<evidence type="ECO:0000256" key="1">
    <source>
        <dbReference type="SAM" id="MobiDB-lite"/>
    </source>
</evidence>
<sequence>MADYYPVLKRAISSLPSSSGEARRAVYEKARQALVRQLQSYDPPLSPGDITTQRLQLEESIRRVEAEVAGAAFGLGAQEHAPPTPAPPPRAAPAAATPAAAEPVRAEAAAEKPAQDKPAAAVADKPAAAPEAAPAAARPAPEKAPAPKPEPPAAAKPAPAKPDANQPASEKAAAEKPAAPAPAKPAADKPAPAVAAPGPQAAGETTPKPAAKKVEPAPVRAEPAGKKAEPAKPAGPAPQKVAPKPQANQPAAEAPAAGEPRIGAGVDALAKTLRQAEALGGASANAVRHARDAIEDTELEPRLPVAEPDKIEPGFAGAEPRRPVVPPPPLEAPIEPPVRRRRPLDEAPADAAEPMSAPDGDRRKRMVIAAVVALLLVAGGAAAYAISQVGIGPLLGERDTRSGADVAAVQPSDQGGEALEPKIPDRLPQNGEPMPAAPDAKAVATERVTAVEAEPGTPPPPAAPAEPASPPAATAPTTDVAATEPVQTPPAATAPAATPPPAEPATPTTTEPVATEPVAPPPADTAGTPPPGVDVPPPAFAPPEGTTTTTEPVTPAAPAPTGTDTAAPAPTTTTPAPAANQPVVLVAQRAILYEEPIPGSDGARVEGQVLWTLVDEPVLPGEAPVPQIRATVEVPDRKIKLVLSIRRNTDQALPASHIAEMRFDLPSDFPGRGIDTTPGLILKQTEDARGDPLIGAVAKVSDNLFWLALSGADQDAVRNVALLKEREWIDVPIRYLNRRRAILTFEKGTPGGEVFQRALAAWGL</sequence>
<feature type="compositionally biased region" description="Low complexity" evidence="1">
    <location>
        <begin position="349"/>
        <end position="358"/>
    </location>
</feature>
<feature type="compositionally biased region" description="Low complexity" evidence="1">
    <location>
        <begin position="231"/>
        <end position="260"/>
    </location>
</feature>
<keyword evidence="4" id="KW-1185">Reference proteome</keyword>
<feature type="region of interest" description="Disordered" evidence="1">
    <location>
        <begin position="72"/>
        <end position="260"/>
    </location>
</feature>
<feature type="compositionally biased region" description="Low complexity" evidence="1">
    <location>
        <begin position="184"/>
        <end position="202"/>
    </location>
</feature>
<proteinExistence type="predicted"/>
<feature type="compositionally biased region" description="Low complexity" evidence="1">
    <location>
        <begin position="155"/>
        <end position="178"/>
    </location>
</feature>
<feature type="compositionally biased region" description="Pro residues" evidence="1">
    <location>
        <begin position="142"/>
        <end position="154"/>
    </location>
</feature>
<feature type="compositionally biased region" description="Pro residues" evidence="1">
    <location>
        <begin position="82"/>
        <end position="91"/>
    </location>
</feature>
<gene>
    <name evidence="3" type="ORF">EDD54_1978</name>
</gene>
<name>A0A4R6RFG8_9HYPH</name>